<sequence>MYEQKTEDVVLDVNGNVDVDDNVNNNIVQDKHKNKTCVTECLVYFLLLITFIIVCVCGRTVGEYNYYVANGISKLLLNQDIADDTLITQGEKSFYDVSMINDVWLYYEQILIPVLLNEEDVAIQNILLGGIRIRQLRVISEQCAHHPELFTKCYPKWASKNEDKTSLSNFDTPISWTSCDDNHEQQTWYGLVDTYPGSGFVIDIPKNKTESLEIINTLKENDFIDKQTRVIFTDFNLYNPNLNVHTVGRLSFEFPHTGGIQTYKEIKTWRFERYSDTRGKLVRIFEIILIVIISFNTLLELYNLRQYWKQFEDKKFCEKLKSTSESYFKNKWNILDILNLIFFWITIGLRFYEMNYHKKINLYSTDSFVSLRYEQFLFLLESQLQMVNGFLLWIKMFKYFTFSKRIRFLFAMFERTATDLFIFVIVLFLFILAFATTAFLSFSSDVEDFRSLNSSILNLVRYTVTDMDVQLLTNSSLIIGPIFFVFWSLLMILILANVFIAILSDAYNAINIEQKDEKLNISKTLSKTYKDFITSLKQNISIKSTFSDIDKNNDGQVNAIELQKTTGLKRKDAQNVINMFDTDNDGNLNQQEMNKLKRALTKESNDSMMCEDTNELNEIVNDIIENISINDNSQEYITDDIVDELESISFTDENIG</sequence>
<dbReference type="Pfam" id="PF13202">
    <property type="entry name" value="EF-hand_5"/>
    <property type="match status" value="1"/>
</dbReference>
<dbReference type="CDD" id="cd00051">
    <property type="entry name" value="EFh"/>
    <property type="match status" value="1"/>
</dbReference>
<accession>A0A382BEU0</accession>
<keyword evidence="6 10" id="KW-0472">Membrane</keyword>
<evidence type="ECO:0000256" key="3">
    <source>
        <dbReference type="ARBA" id="ARBA00022673"/>
    </source>
</evidence>
<feature type="transmembrane region" description="Helical" evidence="10">
    <location>
        <begin position="477"/>
        <end position="503"/>
    </location>
</feature>
<dbReference type="InterPro" id="IPR002048">
    <property type="entry name" value="EF_hand_dom"/>
</dbReference>
<keyword evidence="8" id="KW-0406">Ion transport</keyword>
<dbReference type="GO" id="GO:0005886">
    <property type="term" value="C:plasma membrane"/>
    <property type="evidence" value="ECO:0007669"/>
    <property type="project" value="UniProtKB-SubCell"/>
</dbReference>
<keyword evidence="7" id="KW-0325">Glycoprotein</keyword>
<evidence type="ECO:0000256" key="4">
    <source>
        <dbReference type="ARBA" id="ARBA00022692"/>
    </source>
</evidence>
<dbReference type="Pfam" id="PF08016">
    <property type="entry name" value="PKD_channel"/>
    <property type="match status" value="1"/>
</dbReference>
<name>A0A382BEU0_9ZZZZ</name>
<dbReference type="GO" id="GO:0005262">
    <property type="term" value="F:calcium channel activity"/>
    <property type="evidence" value="ECO:0007669"/>
    <property type="project" value="UniProtKB-KW"/>
</dbReference>
<dbReference type="SMART" id="SM00054">
    <property type="entry name" value="EFh"/>
    <property type="match status" value="2"/>
</dbReference>
<evidence type="ECO:0000259" key="11">
    <source>
        <dbReference type="PROSITE" id="PS50222"/>
    </source>
</evidence>
<feature type="transmembrane region" description="Helical" evidence="10">
    <location>
        <begin position="332"/>
        <end position="352"/>
    </location>
</feature>
<evidence type="ECO:0000256" key="5">
    <source>
        <dbReference type="ARBA" id="ARBA00022989"/>
    </source>
</evidence>
<dbReference type="Pfam" id="PF20519">
    <property type="entry name" value="Polycystin_dom"/>
    <property type="match status" value="1"/>
</dbReference>
<dbReference type="InterPro" id="IPR046791">
    <property type="entry name" value="Polycystin_dom"/>
</dbReference>
<evidence type="ECO:0000256" key="1">
    <source>
        <dbReference type="ARBA" id="ARBA00004541"/>
    </source>
</evidence>
<evidence type="ECO:0000256" key="7">
    <source>
        <dbReference type="ARBA" id="ARBA00023180"/>
    </source>
</evidence>
<dbReference type="Gene3D" id="1.10.238.10">
    <property type="entry name" value="EF-hand"/>
    <property type="match status" value="1"/>
</dbReference>
<protein>
    <recommendedName>
        <fullName evidence="11">EF-hand domain-containing protein</fullName>
    </recommendedName>
</protein>
<feature type="transmembrane region" description="Helical" evidence="10">
    <location>
        <begin position="42"/>
        <end position="61"/>
    </location>
</feature>
<evidence type="ECO:0000256" key="9">
    <source>
        <dbReference type="ARBA" id="ARBA00023329"/>
    </source>
</evidence>
<dbReference type="PROSITE" id="PS00018">
    <property type="entry name" value="EF_HAND_1"/>
    <property type="match status" value="1"/>
</dbReference>
<comment type="subcellular location">
    <subcellularLocation>
        <location evidence="2">Cell membrane</location>
        <topology evidence="2">Multi-pass membrane protein</topology>
    </subcellularLocation>
    <subcellularLocation>
        <location evidence="1">Cytoplasmic vesicle</location>
    </subcellularLocation>
</comment>
<reference evidence="12" key="1">
    <citation type="submission" date="2018-05" db="EMBL/GenBank/DDBJ databases">
        <authorList>
            <person name="Lanie J.A."/>
            <person name="Ng W.-L."/>
            <person name="Kazmierczak K.M."/>
            <person name="Andrzejewski T.M."/>
            <person name="Davidsen T.M."/>
            <person name="Wayne K.J."/>
            <person name="Tettelin H."/>
            <person name="Glass J.I."/>
            <person name="Rusch D."/>
            <person name="Podicherti R."/>
            <person name="Tsui H.-C.T."/>
            <person name="Winkler M.E."/>
        </authorList>
    </citation>
    <scope>NUCLEOTIDE SEQUENCE</scope>
</reference>
<feature type="transmembrane region" description="Helical" evidence="10">
    <location>
        <begin position="420"/>
        <end position="442"/>
    </location>
</feature>
<keyword evidence="3" id="KW-0106">Calcium</keyword>
<dbReference type="EMBL" id="UINC01029295">
    <property type="protein sequence ID" value="SVB11773.1"/>
    <property type="molecule type" value="Genomic_DNA"/>
</dbReference>
<dbReference type="InterPro" id="IPR013122">
    <property type="entry name" value="PKD1_2_channel"/>
</dbReference>
<evidence type="ECO:0000256" key="2">
    <source>
        <dbReference type="ARBA" id="ARBA00004651"/>
    </source>
</evidence>
<dbReference type="InterPro" id="IPR003915">
    <property type="entry name" value="PKD_2"/>
</dbReference>
<keyword evidence="3" id="KW-0109">Calcium transport</keyword>
<dbReference type="Gene3D" id="1.10.287.70">
    <property type="match status" value="1"/>
</dbReference>
<keyword evidence="3" id="KW-0107">Calcium channel</keyword>
<dbReference type="SUPFAM" id="SSF47473">
    <property type="entry name" value="EF-hand"/>
    <property type="match status" value="1"/>
</dbReference>
<dbReference type="PANTHER" id="PTHR10877:SF183">
    <property type="entry name" value="AT14535P-RELATED"/>
    <property type="match status" value="1"/>
</dbReference>
<feature type="domain" description="EF-hand" evidence="11">
    <location>
        <begin position="568"/>
        <end position="603"/>
    </location>
</feature>
<dbReference type="GO" id="GO:0031410">
    <property type="term" value="C:cytoplasmic vesicle"/>
    <property type="evidence" value="ECO:0007669"/>
    <property type="project" value="UniProtKB-SubCell"/>
</dbReference>
<keyword evidence="8" id="KW-0813">Transport</keyword>
<dbReference type="InterPro" id="IPR018247">
    <property type="entry name" value="EF_Hand_1_Ca_BS"/>
</dbReference>
<proteinExistence type="predicted"/>
<gene>
    <name evidence="12" type="ORF">METZ01_LOCUS164627</name>
</gene>
<keyword evidence="4 10" id="KW-0812">Transmembrane</keyword>
<evidence type="ECO:0000256" key="6">
    <source>
        <dbReference type="ARBA" id="ARBA00023136"/>
    </source>
</evidence>
<keyword evidence="9" id="KW-0968">Cytoplasmic vesicle</keyword>
<feature type="non-terminal residue" evidence="12">
    <location>
        <position position="656"/>
    </location>
</feature>
<dbReference type="PROSITE" id="PS50222">
    <property type="entry name" value="EF_HAND_2"/>
    <property type="match status" value="1"/>
</dbReference>
<evidence type="ECO:0000256" key="10">
    <source>
        <dbReference type="SAM" id="Phobius"/>
    </source>
</evidence>
<evidence type="ECO:0000256" key="8">
    <source>
        <dbReference type="ARBA" id="ARBA00023303"/>
    </source>
</evidence>
<dbReference type="PRINTS" id="PR01433">
    <property type="entry name" value="POLYCYSTIN2"/>
</dbReference>
<dbReference type="InterPro" id="IPR011992">
    <property type="entry name" value="EF-hand-dom_pair"/>
</dbReference>
<dbReference type="AlphaFoldDB" id="A0A382BEU0"/>
<feature type="transmembrane region" description="Helical" evidence="10">
    <location>
        <begin position="281"/>
        <end position="299"/>
    </location>
</feature>
<dbReference type="PANTHER" id="PTHR10877">
    <property type="entry name" value="POLYCYSTIN FAMILY MEMBER"/>
    <property type="match status" value="1"/>
</dbReference>
<keyword evidence="5 10" id="KW-1133">Transmembrane helix</keyword>
<organism evidence="12">
    <name type="scientific">marine metagenome</name>
    <dbReference type="NCBI Taxonomy" id="408172"/>
    <lineage>
        <taxon>unclassified sequences</taxon>
        <taxon>metagenomes</taxon>
        <taxon>ecological metagenomes</taxon>
    </lineage>
</organism>
<keyword evidence="8" id="KW-0407">Ion channel</keyword>
<dbReference type="InterPro" id="IPR051223">
    <property type="entry name" value="Polycystin"/>
</dbReference>
<evidence type="ECO:0000313" key="12">
    <source>
        <dbReference type="EMBL" id="SVB11773.1"/>
    </source>
</evidence>
<dbReference type="GO" id="GO:0005509">
    <property type="term" value="F:calcium ion binding"/>
    <property type="evidence" value="ECO:0007669"/>
    <property type="project" value="InterPro"/>
</dbReference>